<dbReference type="AlphaFoldDB" id="A0A5Q2THA2"/>
<proteinExistence type="inferred from homology"/>
<dbReference type="InterPro" id="IPR029753">
    <property type="entry name" value="D-isomer_DH_CS"/>
</dbReference>
<dbReference type="PROSITE" id="PS00065">
    <property type="entry name" value="D_2_HYDROXYACID_DH_1"/>
    <property type="match status" value="1"/>
</dbReference>
<sequence length="312" mass="34239">MKIIVTSPSFGKFNPDIYDELQSEGYEVVKLIPYDRQVMLQEVVDADAIIVGLETMDEEIMATGKQLKIITKHGVGVDNIDLDAAMRCGIAVSNTPGTNNDAVADLAFGLMLSVARSIPDANSNLKEEKWLRYDGNSVWGKTLGIVGLGAIGKGVAKRAKGFSMDVLGYDITEPTQEEVENGINRVSLVELFQQADYISLHVPLNKFTKHMVGKEQFDMMKDSAILINTARGGLIDEEELKYALLNNRIKGCGLDVFDEEPPTNYDLLKLDNLVVTPHMAAYTIEAVQLTSETAANNVRKALKNEGEVNVVN</sequence>
<dbReference type="KEGG" id="grc:GI584_05535"/>
<dbReference type="Proteomes" id="UP000339690">
    <property type="component" value="Chromosome"/>
</dbReference>
<dbReference type="Pfam" id="PF02826">
    <property type="entry name" value="2-Hacid_dh_C"/>
    <property type="match status" value="1"/>
</dbReference>
<protein>
    <submittedName>
        <fullName evidence="8">Hydroxyacid dehydrogenase</fullName>
    </submittedName>
</protein>
<dbReference type="GO" id="GO:0016616">
    <property type="term" value="F:oxidoreductase activity, acting on the CH-OH group of donors, NAD or NADP as acceptor"/>
    <property type="evidence" value="ECO:0007669"/>
    <property type="project" value="InterPro"/>
</dbReference>
<dbReference type="PANTHER" id="PTHR42789:SF1">
    <property type="entry name" value="D-ISOMER SPECIFIC 2-HYDROXYACID DEHYDROGENASE FAMILY PROTEIN (AFU_ORTHOLOGUE AFUA_6G10090)"/>
    <property type="match status" value="1"/>
</dbReference>
<dbReference type="EMBL" id="CP045915">
    <property type="protein sequence ID" value="QGH33511.1"/>
    <property type="molecule type" value="Genomic_DNA"/>
</dbReference>
<evidence type="ECO:0000313" key="8">
    <source>
        <dbReference type="EMBL" id="QGH33511.1"/>
    </source>
</evidence>
<evidence type="ECO:0000259" key="6">
    <source>
        <dbReference type="Pfam" id="PF00389"/>
    </source>
</evidence>
<accession>A0A5Q2THA2</accession>
<name>A0A5Q2THA2_9BACI</name>
<reference evidence="8 9" key="1">
    <citation type="submission" date="2019-11" db="EMBL/GenBank/DDBJ databases">
        <title>Gracilibacillus salitolerans sp. nov., a moderate halophile isolated from a saline soil in northwest China.</title>
        <authorList>
            <person name="Gan L."/>
        </authorList>
    </citation>
    <scope>NUCLEOTIDE SEQUENCE [LARGE SCALE GENOMIC DNA]</scope>
    <source>
        <strain evidence="8 9">SCU50</strain>
    </source>
</reference>
<keyword evidence="2" id="KW-0028">Amino-acid biosynthesis</keyword>
<evidence type="ECO:0000256" key="5">
    <source>
        <dbReference type="RuleBase" id="RU003719"/>
    </source>
</evidence>
<comment type="similarity">
    <text evidence="1 5">Belongs to the D-isomer specific 2-hydroxyacid dehydrogenase family.</text>
</comment>
<dbReference type="GO" id="GO:0051287">
    <property type="term" value="F:NAD binding"/>
    <property type="evidence" value="ECO:0007669"/>
    <property type="project" value="InterPro"/>
</dbReference>
<dbReference type="InterPro" id="IPR006140">
    <property type="entry name" value="D-isomer_DH_NAD-bd"/>
</dbReference>
<dbReference type="InterPro" id="IPR029752">
    <property type="entry name" value="D-isomer_DH_CS1"/>
</dbReference>
<gene>
    <name evidence="8" type="ORF">GI584_05535</name>
</gene>
<dbReference type="CDD" id="cd12172">
    <property type="entry name" value="PGDH_like_2"/>
    <property type="match status" value="1"/>
</dbReference>
<dbReference type="SUPFAM" id="SSF52283">
    <property type="entry name" value="Formate/glycerate dehydrogenase catalytic domain-like"/>
    <property type="match status" value="1"/>
</dbReference>
<evidence type="ECO:0000256" key="3">
    <source>
        <dbReference type="ARBA" id="ARBA00023002"/>
    </source>
</evidence>
<dbReference type="InterPro" id="IPR006139">
    <property type="entry name" value="D-isomer_2_OHA_DH_cat_dom"/>
</dbReference>
<dbReference type="PANTHER" id="PTHR42789">
    <property type="entry name" value="D-ISOMER SPECIFIC 2-HYDROXYACID DEHYDROGENASE FAMILY PROTEIN (AFU_ORTHOLOGUE AFUA_6G10090)"/>
    <property type="match status" value="1"/>
</dbReference>
<feature type="domain" description="D-isomer specific 2-hydroxyacid dehydrogenase catalytic" evidence="6">
    <location>
        <begin position="14"/>
        <end position="312"/>
    </location>
</feature>
<evidence type="ECO:0000313" key="9">
    <source>
        <dbReference type="Proteomes" id="UP000339690"/>
    </source>
</evidence>
<keyword evidence="9" id="KW-1185">Reference proteome</keyword>
<dbReference type="SUPFAM" id="SSF51735">
    <property type="entry name" value="NAD(P)-binding Rossmann-fold domains"/>
    <property type="match status" value="1"/>
</dbReference>
<evidence type="ECO:0000256" key="4">
    <source>
        <dbReference type="ARBA" id="ARBA00023027"/>
    </source>
</evidence>
<dbReference type="Gene3D" id="3.40.50.720">
    <property type="entry name" value="NAD(P)-binding Rossmann-like Domain"/>
    <property type="match status" value="2"/>
</dbReference>
<dbReference type="GO" id="GO:0008652">
    <property type="term" value="P:amino acid biosynthetic process"/>
    <property type="evidence" value="ECO:0007669"/>
    <property type="project" value="UniProtKB-KW"/>
</dbReference>
<organism evidence="8 9">
    <name type="scientific">Gracilibacillus salitolerans</name>
    <dbReference type="NCBI Taxonomy" id="2663022"/>
    <lineage>
        <taxon>Bacteria</taxon>
        <taxon>Bacillati</taxon>
        <taxon>Bacillota</taxon>
        <taxon>Bacilli</taxon>
        <taxon>Bacillales</taxon>
        <taxon>Bacillaceae</taxon>
        <taxon>Gracilibacillus</taxon>
    </lineage>
</organism>
<keyword evidence="4" id="KW-0520">NAD</keyword>
<evidence type="ECO:0000259" key="7">
    <source>
        <dbReference type="Pfam" id="PF02826"/>
    </source>
</evidence>
<evidence type="ECO:0000256" key="1">
    <source>
        <dbReference type="ARBA" id="ARBA00005854"/>
    </source>
</evidence>
<dbReference type="InterPro" id="IPR050857">
    <property type="entry name" value="D-2-hydroxyacid_DH"/>
</dbReference>
<dbReference type="PROSITE" id="PS00671">
    <property type="entry name" value="D_2_HYDROXYACID_DH_3"/>
    <property type="match status" value="1"/>
</dbReference>
<dbReference type="Pfam" id="PF00389">
    <property type="entry name" value="2-Hacid_dh"/>
    <property type="match status" value="1"/>
</dbReference>
<dbReference type="FunFam" id="3.40.50.720:FF:000203">
    <property type="entry name" value="D-3-phosphoglycerate dehydrogenase (SerA)"/>
    <property type="match status" value="1"/>
</dbReference>
<evidence type="ECO:0000256" key="2">
    <source>
        <dbReference type="ARBA" id="ARBA00022605"/>
    </source>
</evidence>
<dbReference type="RefSeq" id="WP_153790535.1">
    <property type="nucleotide sequence ID" value="NZ_CP045915.1"/>
</dbReference>
<keyword evidence="3 5" id="KW-0560">Oxidoreductase</keyword>
<feature type="domain" description="D-isomer specific 2-hydroxyacid dehydrogenase NAD-binding" evidence="7">
    <location>
        <begin position="108"/>
        <end position="280"/>
    </location>
</feature>
<dbReference type="InterPro" id="IPR036291">
    <property type="entry name" value="NAD(P)-bd_dom_sf"/>
</dbReference>